<name>A0ABS6WSI4_9HYPH</name>
<evidence type="ECO:0000313" key="1">
    <source>
        <dbReference type="EMBL" id="MBW3098905.1"/>
    </source>
</evidence>
<reference evidence="1" key="1">
    <citation type="submission" date="2021-07" db="EMBL/GenBank/DDBJ databases">
        <title>Pseudohoeflea marina sp. nov. a polyhydroxyalcanoate-producing bacterium.</title>
        <authorList>
            <person name="Zheng W."/>
            <person name="Yu S."/>
            <person name="Huang Y."/>
        </authorList>
    </citation>
    <scope>NUCLEOTIDE SEQUENCE</scope>
    <source>
        <strain evidence="1">DP4N28-3</strain>
    </source>
</reference>
<organism evidence="1 2">
    <name type="scientific">Pseudohoeflea coraliihabitans</name>
    <dbReference type="NCBI Taxonomy" id="2860393"/>
    <lineage>
        <taxon>Bacteria</taxon>
        <taxon>Pseudomonadati</taxon>
        <taxon>Pseudomonadota</taxon>
        <taxon>Alphaproteobacteria</taxon>
        <taxon>Hyphomicrobiales</taxon>
        <taxon>Rhizobiaceae</taxon>
        <taxon>Pseudohoeflea</taxon>
    </lineage>
</organism>
<dbReference type="Proteomes" id="UP001430804">
    <property type="component" value="Unassembled WGS sequence"/>
</dbReference>
<protein>
    <recommendedName>
        <fullName evidence="3">HAD family hydrolase</fullName>
    </recommendedName>
</protein>
<proteinExistence type="predicted"/>
<gene>
    <name evidence="1" type="ORF">KY465_16620</name>
</gene>
<comment type="caution">
    <text evidence="1">The sequence shown here is derived from an EMBL/GenBank/DDBJ whole genome shotgun (WGS) entry which is preliminary data.</text>
</comment>
<sequence>MNQIKTAGAQISCEITLRDRPLLVCDVDEVVLEFLTPFTAYLEAERHELRADSFKLNGNIYRRDDGQPVDKAAVNAFTERFFAVQDRWQTVADQAAESLEAIAAEADIVFLTAMHPRHHGLRRQLLDAAGLPYPMIATEREKGPEIKALHGDRDLPLAFIDDIFTNLHSVRRHVPDCLLINLMANAQFRALAPDPGEGITSVDNWHAAAALVRRHFGLGAV</sequence>
<dbReference type="RefSeq" id="WP_219203202.1">
    <property type="nucleotide sequence ID" value="NZ_JAHWQX010000004.1"/>
</dbReference>
<accession>A0ABS6WSI4</accession>
<dbReference type="EMBL" id="JAHWQX010000004">
    <property type="protein sequence ID" value="MBW3098905.1"/>
    <property type="molecule type" value="Genomic_DNA"/>
</dbReference>
<evidence type="ECO:0000313" key="2">
    <source>
        <dbReference type="Proteomes" id="UP001430804"/>
    </source>
</evidence>
<keyword evidence="2" id="KW-1185">Reference proteome</keyword>
<evidence type="ECO:0008006" key="3">
    <source>
        <dbReference type="Google" id="ProtNLM"/>
    </source>
</evidence>